<gene>
    <name evidence="5" type="ORF">GCM10011511_50020</name>
</gene>
<dbReference type="InterPro" id="IPR049712">
    <property type="entry name" value="Poly_export"/>
</dbReference>
<dbReference type="Gene3D" id="3.30.1950.10">
    <property type="entry name" value="wza like domain"/>
    <property type="match status" value="1"/>
</dbReference>
<keyword evidence="2" id="KW-0472">Membrane</keyword>
<dbReference type="Pfam" id="PF02563">
    <property type="entry name" value="Poly_export"/>
    <property type="match status" value="1"/>
</dbReference>
<keyword evidence="1" id="KW-0732">Signal</keyword>
<dbReference type="PANTHER" id="PTHR33619">
    <property type="entry name" value="POLYSACCHARIDE EXPORT PROTEIN GFCE-RELATED"/>
    <property type="match status" value="1"/>
</dbReference>
<feature type="domain" description="Soluble ligand binding" evidence="4">
    <location>
        <begin position="148"/>
        <end position="200"/>
    </location>
</feature>
<evidence type="ECO:0000313" key="5">
    <source>
        <dbReference type="EMBL" id="GGB20269.1"/>
    </source>
</evidence>
<evidence type="ECO:0000256" key="1">
    <source>
        <dbReference type="ARBA" id="ARBA00022729"/>
    </source>
</evidence>
<feature type="transmembrane region" description="Helical" evidence="2">
    <location>
        <begin position="243"/>
        <end position="262"/>
    </location>
</feature>
<comment type="caution">
    <text evidence="5">The sequence shown here is derived from an EMBL/GenBank/DDBJ whole genome shotgun (WGS) entry which is preliminary data.</text>
</comment>
<dbReference type="PROSITE" id="PS51257">
    <property type="entry name" value="PROKAR_LIPOPROTEIN"/>
    <property type="match status" value="1"/>
</dbReference>
<dbReference type="Pfam" id="PF10531">
    <property type="entry name" value="SLBB"/>
    <property type="match status" value="1"/>
</dbReference>
<sequence>MRIHDLGPNISSVIVSLSIMLSSCVDMRKTTYFNDLRDGEITSVPPAIPLIHKNDILSISVSSLNPEASSVFNAPNLLPTASSTVLGATSQLVGYLVNEKGDILFPVIGTVHAEGLSTRQLSDNIAKILSDKKLLVDPIVSIRITNFKVTVLGEVGHPGVISVPSEQINILEALGFAGDLTIYGRRDNVLLIREKGGKKIVQHIDLNATDILSSQFYNLEPNDVIYVQPNKDKARSVNNTRQLLPVAFAALSFLVVVASLAVNKQL</sequence>
<evidence type="ECO:0000259" key="3">
    <source>
        <dbReference type="Pfam" id="PF02563"/>
    </source>
</evidence>
<evidence type="ECO:0000256" key="2">
    <source>
        <dbReference type="SAM" id="Phobius"/>
    </source>
</evidence>
<keyword evidence="6" id="KW-1185">Reference proteome</keyword>
<dbReference type="InterPro" id="IPR003715">
    <property type="entry name" value="Poly_export_N"/>
</dbReference>
<evidence type="ECO:0000259" key="4">
    <source>
        <dbReference type="Pfam" id="PF10531"/>
    </source>
</evidence>
<dbReference type="Proteomes" id="UP000607559">
    <property type="component" value="Unassembled WGS sequence"/>
</dbReference>
<organism evidence="5 6">
    <name type="scientific">Puia dinghuensis</name>
    <dbReference type="NCBI Taxonomy" id="1792502"/>
    <lineage>
        <taxon>Bacteria</taxon>
        <taxon>Pseudomonadati</taxon>
        <taxon>Bacteroidota</taxon>
        <taxon>Chitinophagia</taxon>
        <taxon>Chitinophagales</taxon>
        <taxon>Chitinophagaceae</taxon>
        <taxon>Puia</taxon>
    </lineage>
</organism>
<reference evidence="5" key="2">
    <citation type="submission" date="2020-09" db="EMBL/GenBank/DDBJ databases">
        <authorList>
            <person name="Sun Q."/>
            <person name="Zhou Y."/>
        </authorList>
    </citation>
    <scope>NUCLEOTIDE SEQUENCE</scope>
    <source>
        <strain evidence="5">CGMCC 1.15448</strain>
    </source>
</reference>
<protein>
    <submittedName>
        <fullName evidence="5">Polysaccharide biosynthesis protein</fullName>
    </submittedName>
</protein>
<reference evidence="5" key="1">
    <citation type="journal article" date="2014" name="Int. J. Syst. Evol. Microbiol.">
        <title>Complete genome sequence of Corynebacterium casei LMG S-19264T (=DSM 44701T), isolated from a smear-ripened cheese.</title>
        <authorList>
            <consortium name="US DOE Joint Genome Institute (JGI-PGF)"/>
            <person name="Walter F."/>
            <person name="Albersmeier A."/>
            <person name="Kalinowski J."/>
            <person name="Ruckert C."/>
        </authorList>
    </citation>
    <scope>NUCLEOTIDE SEQUENCE</scope>
    <source>
        <strain evidence="5">CGMCC 1.15448</strain>
    </source>
</reference>
<dbReference type="InterPro" id="IPR019554">
    <property type="entry name" value="Soluble_ligand-bd"/>
</dbReference>
<feature type="domain" description="Polysaccharide export protein N-terminal" evidence="3">
    <location>
        <begin position="50"/>
        <end position="144"/>
    </location>
</feature>
<keyword evidence="2" id="KW-0812">Transmembrane</keyword>
<evidence type="ECO:0000313" key="6">
    <source>
        <dbReference type="Proteomes" id="UP000607559"/>
    </source>
</evidence>
<name>A0A8J2XWI6_9BACT</name>
<dbReference type="Gene3D" id="3.10.560.10">
    <property type="entry name" value="Outer membrane lipoprotein wza domain like"/>
    <property type="match status" value="1"/>
</dbReference>
<dbReference type="GO" id="GO:0015159">
    <property type="term" value="F:polysaccharide transmembrane transporter activity"/>
    <property type="evidence" value="ECO:0007669"/>
    <property type="project" value="InterPro"/>
</dbReference>
<dbReference type="AlphaFoldDB" id="A0A8J2XWI6"/>
<dbReference type="PANTHER" id="PTHR33619:SF3">
    <property type="entry name" value="POLYSACCHARIDE EXPORT PROTEIN GFCE-RELATED"/>
    <property type="match status" value="1"/>
</dbReference>
<dbReference type="EMBL" id="BMJC01000006">
    <property type="protein sequence ID" value="GGB20269.1"/>
    <property type="molecule type" value="Genomic_DNA"/>
</dbReference>
<proteinExistence type="predicted"/>
<keyword evidence="2" id="KW-1133">Transmembrane helix</keyword>
<accession>A0A8J2XWI6</accession>